<proteinExistence type="predicted"/>
<organism evidence="2">
    <name type="scientific">gut metagenome</name>
    <dbReference type="NCBI Taxonomy" id="749906"/>
    <lineage>
        <taxon>unclassified sequences</taxon>
        <taxon>metagenomes</taxon>
        <taxon>organismal metagenomes</taxon>
    </lineage>
</organism>
<dbReference type="AlphaFoldDB" id="J9G6J2"/>
<sequence length="137" mass="15523">MEMILTRIAKRDTYTIGKLFMNGHYVCDTLEPTWRNVGIGRPGHKIPGRTAIPEGYYAVVVTFSIKFKRWLPLLLNVPLFSGIRIHAGNTAADTQGCILPGYNRLVGRVDDSRICEREIMHRLSVRPEGEGIWLTVK</sequence>
<feature type="domain" description="DUF5675" evidence="1">
    <location>
        <begin position="5"/>
        <end position="122"/>
    </location>
</feature>
<accession>J9G6J2</accession>
<dbReference type="InterPro" id="IPR043732">
    <property type="entry name" value="DUF5675"/>
</dbReference>
<reference evidence="2" key="1">
    <citation type="journal article" date="2012" name="PLoS ONE">
        <title>Gene sets for utilization of primary and secondary nutrition supplies in the distal gut of endangered iberian lynx.</title>
        <authorList>
            <person name="Alcaide M."/>
            <person name="Messina E."/>
            <person name="Richter M."/>
            <person name="Bargiela R."/>
            <person name="Peplies J."/>
            <person name="Huws S.A."/>
            <person name="Newbold C.J."/>
            <person name="Golyshin P.N."/>
            <person name="Simon M.A."/>
            <person name="Lopez G."/>
            <person name="Yakimov M.M."/>
            <person name="Ferrer M."/>
        </authorList>
    </citation>
    <scope>NUCLEOTIDE SEQUENCE</scope>
</reference>
<dbReference type="Pfam" id="PF18925">
    <property type="entry name" value="DUF5675"/>
    <property type="match status" value="1"/>
</dbReference>
<evidence type="ECO:0000259" key="1">
    <source>
        <dbReference type="Pfam" id="PF18925"/>
    </source>
</evidence>
<name>J9G6J2_9ZZZZ</name>
<gene>
    <name evidence="2" type="ORF">EVA_16803</name>
</gene>
<dbReference type="EMBL" id="AMCI01006007">
    <property type="protein sequence ID" value="EJW95094.1"/>
    <property type="molecule type" value="Genomic_DNA"/>
</dbReference>
<evidence type="ECO:0000313" key="2">
    <source>
        <dbReference type="EMBL" id="EJW95094.1"/>
    </source>
</evidence>
<comment type="caution">
    <text evidence="2">The sequence shown here is derived from an EMBL/GenBank/DDBJ whole genome shotgun (WGS) entry which is preliminary data.</text>
</comment>
<protein>
    <recommendedName>
        <fullName evidence="1">DUF5675 domain-containing protein</fullName>
    </recommendedName>
</protein>